<dbReference type="InterPro" id="IPR001296">
    <property type="entry name" value="Glyco_trans_1"/>
</dbReference>
<dbReference type="AlphaFoldDB" id="A0A7U2R2J0"/>
<reference evidence="10" key="1">
    <citation type="journal article" date="2021" name="G3 (Bethesda)">
        <title>Chromosome assembled and annotated genome sequence of Aspergillus flavus NRRL 3357.</title>
        <authorList>
            <person name="Skerker J.M."/>
            <person name="Pianalto K.M."/>
            <person name="Mondo S.J."/>
            <person name="Yang K."/>
            <person name="Arkin A.P."/>
            <person name="Keller N.P."/>
            <person name="Grigoriev I.V."/>
            <person name="Louise Glass N.L."/>
        </authorList>
    </citation>
    <scope>NUCLEOTIDE SEQUENCE [LARGE SCALE GENOMIC DNA]</scope>
    <source>
        <strain evidence="10">ATCC 200026 / FGSC A1120 / IAM 13836 / NRRL 3357 / JCM 12722 / SRRC 167</strain>
    </source>
</reference>
<evidence type="ECO:0000256" key="2">
    <source>
        <dbReference type="ARBA" id="ARBA00011738"/>
    </source>
</evidence>
<keyword evidence="10" id="KW-1185">Reference proteome</keyword>
<dbReference type="VEuPathDB" id="FungiDB:F9C07_2224030"/>
<keyword evidence="5" id="KW-0808">Transferase</keyword>
<evidence type="ECO:0000256" key="6">
    <source>
        <dbReference type="ARBA" id="ARBA00023277"/>
    </source>
</evidence>
<dbReference type="SUPFAM" id="SSF53756">
    <property type="entry name" value="UDP-Glycosyltransferase/glycogen phosphorylase"/>
    <property type="match status" value="1"/>
</dbReference>
<organism evidence="9 10">
    <name type="scientific">Aspergillus flavus (strain ATCC 200026 / FGSC A1120 / IAM 13836 / NRRL 3357 / JCM 12722 / SRRC 167)</name>
    <dbReference type="NCBI Taxonomy" id="332952"/>
    <lineage>
        <taxon>Eukaryota</taxon>
        <taxon>Fungi</taxon>
        <taxon>Dikarya</taxon>
        <taxon>Ascomycota</taxon>
        <taxon>Pezizomycotina</taxon>
        <taxon>Eurotiomycetes</taxon>
        <taxon>Eurotiomycetidae</taxon>
        <taxon>Eurotiales</taxon>
        <taxon>Aspergillaceae</taxon>
        <taxon>Aspergillus</taxon>
        <taxon>Aspergillus subgen. Circumdati</taxon>
    </lineage>
</organism>
<feature type="domain" description="Trehalose synthase N-terminal" evidence="8">
    <location>
        <begin position="198"/>
        <end position="357"/>
    </location>
</feature>
<evidence type="ECO:0000259" key="7">
    <source>
        <dbReference type="Pfam" id="PF00534"/>
    </source>
</evidence>
<keyword evidence="3" id="KW-0313">Glucose metabolism</keyword>
<dbReference type="GO" id="GO:0006006">
    <property type="term" value="P:glucose metabolic process"/>
    <property type="evidence" value="ECO:0007669"/>
    <property type="project" value="UniProtKB-KW"/>
</dbReference>
<comment type="similarity">
    <text evidence="1">Belongs to the glycosyltransferase group 1 family. Glycosyltransferase 4 subfamily.</text>
</comment>
<evidence type="ECO:0000256" key="3">
    <source>
        <dbReference type="ARBA" id="ARBA00022526"/>
    </source>
</evidence>
<dbReference type="Proteomes" id="UP000596276">
    <property type="component" value="Chromosome 8"/>
</dbReference>
<evidence type="ECO:0000259" key="8">
    <source>
        <dbReference type="Pfam" id="PF21269"/>
    </source>
</evidence>
<evidence type="ECO:0000313" key="10">
    <source>
        <dbReference type="Proteomes" id="UP000596276"/>
    </source>
</evidence>
<dbReference type="Gene3D" id="3.40.50.2000">
    <property type="entry name" value="Glycogen Phosphorylase B"/>
    <property type="match status" value="2"/>
</dbReference>
<evidence type="ECO:0000256" key="5">
    <source>
        <dbReference type="ARBA" id="ARBA00022679"/>
    </source>
</evidence>
<evidence type="ECO:0000256" key="1">
    <source>
        <dbReference type="ARBA" id="ARBA00009481"/>
    </source>
</evidence>
<dbReference type="Pfam" id="PF00534">
    <property type="entry name" value="Glycos_transf_1"/>
    <property type="match status" value="1"/>
</dbReference>
<dbReference type="PANTHER" id="PTHR47779">
    <property type="entry name" value="SYNTHASE (CCG-9), PUTATIVE (AFU_ORTHOLOGUE AFUA_3G12100)-RELATED"/>
    <property type="match status" value="1"/>
</dbReference>
<dbReference type="InterPro" id="IPR052078">
    <property type="entry name" value="Trehalose_Metab_GTase"/>
</dbReference>
<evidence type="ECO:0000256" key="4">
    <source>
        <dbReference type="ARBA" id="ARBA00022676"/>
    </source>
</evidence>
<comment type="subunit">
    <text evidence="2">Homodimer.</text>
</comment>
<dbReference type="VEuPathDB" id="FungiDB:AFLA_000910"/>
<accession>A0A7U2R2J0</accession>
<dbReference type="GO" id="GO:0016757">
    <property type="term" value="F:glycosyltransferase activity"/>
    <property type="evidence" value="ECO:0007669"/>
    <property type="project" value="UniProtKB-KW"/>
</dbReference>
<name>A0A7U2R2J0_ASPFN</name>
<keyword evidence="4" id="KW-0328">Glycosyltransferase</keyword>
<keyword evidence="6" id="KW-0119">Carbohydrate metabolism</keyword>
<dbReference type="InterPro" id="IPR049438">
    <property type="entry name" value="TreT_GT1"/>
</dbReference>
<sequence>MIKYPHGILFYWLYGGYSSSFAIAVCDSSYLLDFAQYDFRSGNRYQGGSKFSSFILAKLREYQEKHCEKLIGLAMQAEFAEKCPELCSQLWLELDIIPIVLRKAEEHVSWGLYEQEISYKSLDERAESIARKYIRFFGPSKAPIPEIGLRGLVVVDAAFHVKLTRLADYEKTVGLPTWMAVNKYASDLKQRRVKIAFFSATPQGGGVALMHHAMVRLAKVIGVDIRHGIFRLTKNNHNILQGVVAPGMPFTKEDRDVVSGWVLENAKRYWLGTAGTQKNGPLVPPWEGGADVVIIDDPQLPYLIPLIKQQTPDRPVIFRSYIQIRSDLTDTPGTPQAEAWGLLWEAIKQAGLLISHPVCYGRVFNSQCREQYMTNIAFPDGHDMLLWLEEYIVQVARFDPSKGIQDVLISYGAFHRLLVDSRPDLRPPKLFICGHGSVDDPDGSLVWDNTLDFIEQHSMLHTLLSRTKIALQLSTREGFDVKVSEALHLGKPVIATRAGGIPLQIQHGKNGYLVDVGDTDAVAEHLFELWTDRELFDRMSSHAAKSVSDEVSTVGNILSWLYLASKLSKGEKIQPNGSWINDMAREEANEPYQANENRLKRGLTT</sequence>
<gene>
    <name evidence="9" type="ORF">F9C07_2224030</name>
</gene>
<evidence type="ECO:0000313" key="9">
    <source>
        <dbReference type="EMBL" id="QRD92170.1"/>
    </source>
</evidence>
<dbReference type="EMBL" id="CP044616">
    <property type="protein sequence ID" value="QRD92170.1"/>
    <property type="molecule type" value="Genomic_DNA"/>
</dbReference>
<dbReference type="Pfam" id="PF21269">
    <property type="entry name" value="TreT_GT1"/>
    <property type="match status" value="1"/>
</dbReference>
<dbReference type="PANTHER" id="PTHR47779:SF1">
    <property type="entry name" value="SYNTHASE (CCG-9), PUTATIVE (AFU_ORTHOLOGUE AFUA_3G12100)-RELATED"/>
    <property type="match status" value="1"/>
</dbReference>
<protein>
    <recommendedName>
        <fullName evidence="11">Glycosyl transferase family 1 domain-containing protein</fullName>
    </recommendedName>
</protein>
<evidence type="ECO:0008006" key="11">
    <source>
        <dbReference type="Google" id="ProtNLM"/>
    </source>
</evidence>
<proteinExistence type="inferred from homology"/>
<feature type="domain" description="Glycosyl transferase family 1" evidence="7">
    <location>
        <begin position="390"/>
        <end position="545"/>
    </location>
</feature>